<comment type="similarity">
    <text evidence="1">Belongs to the asaB hydroxylase/desaturase family.</text>
</comment>
<reference evidence="2 3" key="1">
    <citation type="submission" date="2018-02" db="EMBL/GenBank/DDBJ databases">
        <title>The genomes of Aspergillus section Nigri reveals drivers in fungal speciation.</title>
        <authorList>
            <consortium name="DOE Joint Genome Institute"/>
            <person name="Vesth T.C."/>
            <person name="Nybo J."/>
            <person name="Theobald S."/>
            <person name="Brandl J."/>
            <person name="Frisvad J.C."/>
            <person name="Nielsen K.F."/>
            <person name="Lyhne E.K."/>
            <person name="Kogle M.E."/>
            <person name="Kuo A."/>
            <person name="Riley R."/>
            <person name="Clum A."/>
            <person name="Nolan M."/>
            <person name="Lipzen A."/>
            <person name="Salamov A."/>
            <person name="Henrissat B."/>
            <person name="Wiebenga A."/>
            <person name="De vries R.P."/>
            <person name="Grigoriev I.V."/>
            <person name="Mortensen U.H."/>
            <person name="Andersen M.R."/>
            <person name="Baker S.E."/>
        </authorList>
    </citation>
    <scope>NUCLEOTIDE SEQUENCE [LARGE SCALE GENOMIC DNA]</scope>
    <source>
        <strain evidence="2 3">CBS 114.80</strain>
    </source>
</reference>
<dbReference type="InterPro" id="IPR044053">
    <property type="entry name" value="AsaB-like"/>
</dbReference>
<dbReference type="Proteomes" id="UP000248817">
    <property type="component" value="Unassembled WGS sequence"/>
</dbReference>
<dbReference type="GO" id="GO:0016491">
    <property type="term" value="F:oxidoreductase activity"/>
    <property type="evidence" value="ECO:0007669"/>
    <property type="project" value="InterPro"/>
</dbReference>
<organism evidence="2 3">
    <name type="scientific">Aspergillus indologenus CBS 114.80</name>
    <dbReference type="NCBI Taxonomy" id="1450541"/>
    <lineage>
        <taxon>Eukaryota</taxon>
        <taxon>Fungi</taxon>
        <taxon>Dikarya</taxon>
        <taxon>Ascomycota</taxon>
        <taxon>Pezizomycotina</taxon>
        <taxon>Eurotiomycetes</taxon>
        <taxon>Eurotiomycetidae</taxon>
        <taxon>Eurotiales</taxon>
        <taxon>Aspergillaceae</taxon>
        <taxon>Aspergillus</taxon>
        <taxon>Aspergillus subgen. Circumdati</taxon>
    </lineage>
</organism>
<dbReference type="PANTHER" id="PTHR34598">
    <property type="entry name" value="BLL6449 PROTEIN"/>
    <property type="match status" value="1"/>
</dbReference>
<gene>
    <name evidence="2" type="ORF">BP00DRAFT_453979</name>
</gene>
<dbReference type="EMBL" id="KZ825470">
    <property type="protein sequence ID" value="PYI35257.1"/>
    <property type="molecule type" value="Genomic_DNA"/>
</dbReference>
<evidence type="ECO:0000313" key="2">
    <source>
        <dbReference type="EMBL" id="PYI35257.1"/>
    </source>
</evidence>
<evidence type="ECO:0000256" key="1">
    <source>
        <dbReference type="ARBA" id="ARBA00023604"/>
    </source>
</evidence>
<name>A0A2V5J9Y7_9EURO</name>
<protein>
    <submittedName>
        <fullName evidence="2">Uncharacterized protein</fullName>
    </submittedName>
</protein>
<keyword evidence="3" id="KW-1185">Reference proteome</keyword>
<proteinExistence type="inferred from homology"/>
<sequence length="281" mass="31954">MPKDIETTINFIPSNLSIRSMTGTTDFYTNANDKRAVTVHDARGREHEFNLSKNGFCYTTHRSVHIPISDPTILKSEIYPEIARLLQTSIHPPPTCVQVVSHTIRSSLTDVNSEYTGTPGPARAAHLDHTPSGAKSYLYEKLPEEEAARLSRTRWAIINVWRPLKTITRDPLAVCDGSTLQDGDLLPIRMDYSANIRAKKQTGKLRTTVGWEIAMLKYSERQRWYYLSEMGVEDVLLMKIYDSNITEPMVAVHSSFEDPGSQDTEARESIEFRCLVFWEDD</sequence>
<dbReference type="PANTHER" id="PTHR34598:SF3">
    <property type="entry name" value="OXIDOREDUCTASE AN1597"/>
    <property type="match status" value="1"/>
</dbReference>
<accession>A0A2V5J9Y7</accession>
<dbReference type="AlphaFoldDB" id="A0A2V5J9Y7"/>
<evidence type="ECO:0000313" key="3">
    <source>
        <dbReference type="Proteomes" id="UP000248817"/>
    </source>
</evidence>
<dbReference type="NCBIfam" id="NF041278">
    <property type="entry name" value="CmcJ_NvfI_EfuI"/>
    <property type="match status" value="1"/>
</dbReference>